<keyword evidence="5" id="KW-0547">Nucleotide-binding</keyword>
<dbReference type="GO" id="GO:0046872">
    <property type="term" value="F:metal ion binding"/>
    <property type="evidence" value="ECO:0007669"/>
    <property type="project" value="UniProtKB-KW"/>
</dbReference>
<evidence type="ECO:0000256" key="6">
    <source>
        <dbReference type="ARBA" id="ARBA00022840"/>
    </source>
</evidence>
<evidence type="ECO:0000256" key="10">
    <source>
        <dbReference type="ARBA" id="ARBA00023128"/>
    </source>
</evidence>
<evidence type="ECO:0000313" key="15">
    <source>
        <dbReference type="EMBL" id="KAK7794224.1"/>
    </source>
</evidence>
<evidence type="ECO:0000256" key="8">
    <source>
        <dbReference type="ARBA" id="ARBA00023004"/>
    </source>
</evidence>
<dbReference type="FunFam" id="3.40.50.300:FF:000709">
    <property type="entry name" value="Iron-sulfur protein NUBPL isoform X1"/>
    <property type="match status" value="1"/>
</dbReference>
<dbReference type="PROSITE" id="PS01215">
    <property type="entry name" value="MRP"/>
    <property type="match status" value="1"/>
</dbReference>
<protein>
    <recommendedName>
        <fullName evidence="13">Iron-sulfur cluster transfer protein NUBPL</fullName>
    </recommendedName>
    <alternativeName>
        <fullName evidence="14">Nucleotide-binding protein-like</fullName>
    </alternativeName>
</protein>
<comment type="function">
    <text evidence="12">Iron-sulfur cluster transfer protein involved in the assembly of the mitochondrial membrane respiratory chain NADH dehydrogenase (Complex I). May deliver one or more Fe-S clusters to complex I subunits.</text>
</comment>
<keyword evidence="6" id="KW-0067">ATP-binding</keyword>
<dbReference type="GO" id="GO:0140663">
    <property type="term" value="F:ATP-dependent FeS chaperone activity"/>
    <property type="evidence" value="ECO:0007669"/>
    <property type="project" value="InterPro"/>
</dbReference>
<keyword evidence="4" id="KW-0479">Metal-binding</keyword>
<evidence type="ECO:0000256" key="11">
    <source>
        <dbReference type="ARBA" id="ARBA00024036"/>
    </source>
</evidence>
<dbReference type="GO" id="GO:0051539">
    <property type="term" value="F:4 iron, 4 sulfur cluster binding"/>
    <property type="evidence" value="ECO:0007669"/>
    <property type="project" value="UniProtKB-KW"/>
</dbReference>
<gene>
    <name evidence="15" type="ORF">R5R35_012545</name>
</gene>
<dbReference type="HAMAP" id="MF_02040">
    <property type="entry name" value="Mrp_NBP35"/>
    <property type="match status" value="1"/>
</dbReference>
<evidence type="ECO:0000256" key="12">
    <source>
        <dbReference type="ARBA" id="ARBA00056637"/>
    </source>
</evidence>
<comment type="subcellular location">
    <subcellularLocation>
        <location evidence="2">Mitochondrion</location>
    </subcellularLocation>
</comment>
<evidence type="ECO:0000256" key="1">
    <source>
        <dbReference type="ARBA" id="ARBA00001966"/>
    </source>
</evidence>
<keyword evidence="3" id="KW-0004">4Fe-4S</keyword>
<dbReference type="GO" id="GO:0032981">
    <property type="term" value="P:mitochondrial respiratory chain complex I assembly"/>
    <property type="evidence" value="ECO:0007669"/>
    <property type="project" value="TreeGrafter"/>
</dbReference>
<comment type="caution">
    <text evidence="15">The sequence shown here is derived from an EMBL/GenBank/DDBJ whole genome shotgun (WGS) entry which is preliminary data.</text>
</comment>
<keyword evidence="9" id="KW-0411">Iron-sulfur</keyword>
<dbReference type="PANTHER" id="PTHR42961:SF2">
    <property type="entry name" value="IRON-SULFUR PROTEIN NUBPL"/>
    <property type="match status" value="1"/>
</dbReference>
<evidence type="ECO:0000256" key="3">
    <source>
        <dbReference type="ARBA" id="ARBA00022485"/>
    </source>
</evidence>
<evidence type="ECO:0000256" key="14">
    <source>
        <dbReference type="ARBA" id="ARBA00081370"/>
    </source>
</evidence>
<evidence type="ECO:0000256" key="9">
    <source>
        <dbReference type="ARBA" id="ARBA00023014"/>
    </source>
</evidence>
<dbReference type="EMBL" id="JAZDUA010000342">
    <property type="protein sequence ID" value="KAK7794224.1"/>
    <property type="molecule type" value="Genomic_DNA"/>
</dbReference>
<dbReference type="InterPro" id="IPR044304">
    <property type="entry name" value="NUBPL-like"/>
</dbReference>
<keyword evidence="8" id="KW-0408">Iron</keyword>
<comment type="cofactor">
    <cofactor evidence="1">
        <name>[4Fe-4S] cluster</name>
        <dbReference type="ChEBI" id="CHEBI:49883"/>
    </cofactor>
</comment>
<dbReference type="InterPro" id="IPR033756">
    <property type="entry name" value="YlxH/NBP35"/>
</dbReference>
<dbReference type="InterPro" id="IPR027417">
    <property type="entry name" value="P-loop_NTPase"/>
</dbReference>
<dbReference type="Proteomes" id="UP001378592">
    <property type="component" value="Unassembled WGS sequence"/>
</dbReference>
<dbReference type="InterPro" id="IPR019591">
    <property type="entry name" value="Mrp/NBP35_ATP-bd"/>
</dbReference>
<evidence type="ECO:0000256" key="13">
    <source>
        <dbReference type="ARBA" id="ARBA00069083"/>
    </source>
</evidence>
<dbReference type="Gene3D" id="3.40.50.300">
    <property type="entry name" value="P-loop containing nucleotide triphosphate hydrolases"/>
    <property type="match status" value="1"/>
</dbReference>
<evidence type="ECO:0000256" key="4">
    <source>
        <dbReference type="ARBA" id="ARBA00022723"/>
    </source>
</evidence>
<accession>A0AAN9V9R4</accession>
<keyword evidence="16" id="KW-1185">Reference proteome</keyword>
<dbReference type="GO" id="GO:0016226">
    <property type="term" value="P:iron-sulfur cluster assembly"/>
    <property type="evidence" value="ECO:0007669"/>
    <property type="project" value="InterPro"/>
</dbReference>
<proteinExistence type="inferred from homology"/>
<evidence type="ECO:0000256" key="5">
    <source>
        <dbReference type="ARBA" id="ARBA00022741"/>
    </source>
</evidence>
<organism evidence="15 16">
    <name type="scientific">Gryllus longicercus</name>
    <dbReference type="NCBI Taxonomy" id="2509291"/>
    <lineage>
        <taxon>Eukaryota</taxon>
        <taxon>Metazoa</taxon>
        <taxon>Ecdysozoa</taxon>
        <taxon>Arthropoda</taxon>
        <taxon>Hexapoda</taxon>
        <taxon>Insecta</taxon>
        <taxon>Pterygota</taxon>
        <taxon>Neoptera</taxon>
        <taxon>Polyneoptera</taxon>
        <taxon>Orthoptera</taxon>
        <taxon>Ensifera</taxon>
        <taxon>Gryllidea</taxon>
        <taxon>Grylloidea</taxon>
        <taxon>Gryllidae</taxon>
        <taxon>Gryllinae</taxon>
        <taxon>Gryllus</taxon>
    </lineage>
</organism>
<evidence type="ECO:0000256" key="2">
    <source>
        <dbReference type="ARBA" id="ARBA00004173"/>
    </source>
</evidence>
<name>A0AAN9V9R4_9ORTH</name>
<dbReference type="GO" id="GO:0005524">
    <property type="term" value="F:ATP binding"/>
    <property type="evidence" value="ECO:0007669"/>
    <property type="project" value="UniProtKB-KW"/>
</dbReference>
<keyword evidence="10" id="KW-0496">Mitochondrion</keyword>
<dbReference type="SUPFAM" id="SSF52540">
    <property type="entry name" value="P-loop containing nucleoside triphosphate hydrolases"/>
    <property type="match status" value="1"/>
</dbReference>
<evidence type="ECO:0000256" key="7">
    <source>
        <dbReference type="ARBA" id="ARBA00022946"/>
    </source>
</evidence>
<sequence>MLFRGIKSGIQSFANRSLVRLKASRSEIESKQKELMSRGLPKRKSITGVNQIVVVASGKGGVGKSTTAVNLAVALKLLNPNKTVGLLDTDIFGPSIPLMMNVQESPLLTKENKMIPLVNYGVACMSMGFLVDEKSPVVWRGLMVMSAIEKLLRQVDWGSLDYLIVDTPPGTGDTQLSLIQNIPITGVLLVTTPQKAALQVTQRGAVLFQKLEVPVIGIVENMSHVVCPNCQHSSSLYGHGTKDLASNLGISLLQEIPLDPAITKYTDSGKPVVIAEPDSVQALAYKTLGRRVCEFLATQEMNSN</sequence>
<dbReference type="AlphaFoldDB" id="A0AAN9V9R4"/>
<dbReference type="PANTHER" id="PTHR42961">
    <property type="entry name" value="IRON-SULFUR PROTEIN NUBPL"/>
    <property type="match status" value="1"/>
</dbReference>
<dbReference type="Pfam" id="PF10609">
    <property type="entry name" value="ParA"/>
    <property type="match status" value="1"/>
</dbReference>
<evidence type="ECO:0000313" key="16">
    <source>
        <dbReference type="Proteomes" id="UP001378592"/>
    </source>
</evidence>
<reference evidence="15 16" key="1">
    <citation type="submission" date="2024-03" db="EMBL/GenBank/DDBJ databases">
        <title>The genome assembly and annotation of the cricket Gryllus longicercus Weissman &amp; Gray.</title>
        <authorList>
            <person name="Szrajer S."/>
            <person name="Gray D."/>
            <person name="Ylla G."/>
        </authorList>
    </citation>
    <scope>NUCLEOTIDE SEQUENCE [LARGE SCALE GENOMIC DNA]</scope>
    <source>
        <strain evidence="15">DAG 2021-001</strain>
        <tissue evidence="15">Whole body minus gut</tissue>
    </source>
</reference>
<keyword evidence="7" id="KW-0809">Transit peptide</keyword>
<dbReference type="GO" id="GO:0005759">
    <property type="term" value="C:mitochondrial matrix"/>
    <property type="evidence" value="ECO:0007669"/>
    <property type="project" value="UniProtKB-ARBA"/>
</dbReference>
<dbReference type="InterPro" id="IPR000808">
    <property type="entry name" value="Mrp-like_CS"/>
</dbReference>
<dbReference type="CDD" id="cd02037">
    <property type="entry name" value="Mrp_NBP35"/>
    <property type="match status" value="1"/>
</dbReference>
<comment type="similarity">
    <text evidence="11">Belongs to the Mrp/NBP35 ATP-binding proteins family.</text>
</comment>